<evidence type="ECO:0000256" key="1">
    <source>
        <dbReference type="SAM" id="SignalP"/>
    </source>
</evidence>
<dbReference type="Proteomes" id="UP000514716">
    <property type="component" value="Chromosome"/>
</dbReference>
<keyword evidence="1" id="KW-0732">Signal</keyword>
<name>A0A7D7MAD8_PLAMR</name>
<protein>
    <recommendedName>
        <fullName evidence="4">Lipoprotein</fullName>
    </recommendedName>
</protein>
<organism evidence="2 3">
    <name type="scientific">Planococcus maritimus</name>
    <dbReference type="NCBI Taxonomy" id="192421"/>
    <lineage>
        <taxon>Bacteria</taxon>
        <taxon>Bacillati</taxon>
        <taxon>Bacillota</taxon>
        <taxon>Bacilli</taxon>
        <taxon>Bacillales</taxon>
        <taxon>Caryophanaceae</taxon>
        <taxon>Planococcus</taxon>
    </lineage>
</organism>
<dbReference type="AlphaFoldDB" id="A0A7D7MAD8"/>
<dbReference type="RefSeq" id="WP_182091714.1">
    <property type="nucleotide sequence ID" value="NZ_CP059540.1"/>
</dbReference>
<keyword evidence="3" id="KW-1185">Reference proteome</keyword>
<proteinExistence type="predicted"/>
<sequence>MKKSIVLGVIAAIAIFLSACSSNEVIRVGVPFTDGITEGVLFKKDINDRASIVTLRSILHNETEVESFDRLSIEPQAVFTIDRPEDGVQEVRRFVWYRDNGRAIMSNERNVLSHKENQEFFRLTAEQTQELKEILQTDL</sequence>
<evidence type="ECO:0000313" key="3">
    <source>
        <dbReference type="Proteomes" id="UP000514716"/>
    </source>
</evidence>
<dbReference type="KEGG" id="pdec:H1Q58_12475"/>
<reference evidence="2 3" key="1">
    <citation type="submission" date="2020-07" db="EMBL/GenBank/DDBJ databases">
        <title>Screening of a cold-adapted Planococcus bacterium producing protease in traditional shrimp paste and protease identification by genome sequencing.</title>
        <authorList>
            <person name="Gao R."/>
            <person name="Leng W."/>
            <person name="Chu Q."/>
            <person name="Wu X."/>
            <person name="Liu H."/>
            <person name="Li X."/>
        </authorList>
    </citation>
    <scope>NUCLEOTIDE SEQUENCE [LARGE SCALE GENOMIC DNA]</scope>
    <source>
        <strain evidence="2 3">XJ11</strain>
    </source>
</reference>
<dbReference type="PROSITE" id="PS51257">
    <property type="entry name" value="PROKAR_LIPOPROTEIN"/>
    <property type="match status" value="1"/>
</dbReference>
<feature type="signal peptide" evidence="1">
    <location>
        <begin position="1"/>
        <end position="21"/>
    </location>
</feature>
<accession>A0A7D7MAD8</accession>
<evidence type="ECO:0000313" key="2">
    <source>
        <dbReference type="EMBL" id="QMT16775.1"/>
    </source>
</evidence>
<evidence type="ECO:0008006" key="4">
    <source>
        <dbReference type="Google" id="ProtNLM"/>
    </source>
</evidence>
<gene>
    <name evidence="2" type="ORF">H1Q58_12475</name>
</gene>
<dbReference type="EMBL" id="CP059540">
    <property type="protein sequence ID" value="QMT16775.1"/>
    <property type="molecule type" value="Genomic_DNA"/>
</dbReference>
<feature type="chain" id="PRO_5038458131" description="Lipoprotein" evidence="1">
    <location>
        <begin position="22"/>
        <end position="139"/>
    </location>
</feature>